<dbReference type="AlphaFoldDB" id="A0AAV9Z293"/>
<evidence type="ECO:0000313" key="1">
    <source>
        <dbReference type="EMBL" id="KAK6969119.1"/>
    </source>
</evidence>
<evidence type="ECO:0000313" key="2">
    <source>
        <dbReference type="Proteomes" id="UP001362999"/>
    </source>
</evidence>
<dbReference type="PROSITE" id="PS51257">
    <property type="entry name" value="PROKAR_LIPOPROTEIN"/>
    <property type="match status" value="1"/>
</dbReference>
<reference evidence="1 2" key="1">
    <citation type="journal article" date="2024" name="J Genomics">
        <title>Draft genome sequencing and assembly of Favolaschia claudopus CIRM-BRFM 2984 isolated from oak limbs.</title>
        <authorList>
            <person name="Navarro D."/>
            <person name="Drula E."/>
            <person name="Chaduli D."/>
            <person name="Cazenave R."/>
            <person name="Ahrendt S."/>
            <person name="Wang J."/>
            <person name="Lipzen A."/>
            <person name="Daum C."/>
            <person name="Barry K."/>
            <person name="Grigoriev I.V."/>
            <person name="Favel A."/>
            <person name="Rosso M.N."/>
            <person name="Martin F."/>
        </authorList>
    </citation>
    <scope>NUCLEOTIDE SEQUENCE [LARGE SCALE GENOMIC DNA]</scope>
    <source>
        <strain evidence="1 2">CIRM-BRFM 2984</strain>
    </source>
</reference>
<proteinExistence type="predicted"/>
<comment type="caution">
    <text evidence="1">The sequence shown here is derived from an EMBL/GenBank/DDBJ whole genome shotgun (WGS) entry which is preliminary data.</text>
</comment>
<keyword evidence="2" id="KW-1185">Reference proteome</keyword>
<accession>A0AAV9Z293</accession>
<dbReference type="EMBL" id="JAWWNJ010000233">
    <property type="protein sequence ID" value="KAK6969119.1"/>
    <property type="molecule type" value="Genomic_DNA"/>
</dbReference>
<organism evidence="1 2">
    <name type="scientific">Favolaschia claudopus</name>
    <dbReference type="NCBI Taxonomy" id="2862362"/>
    <lineage>
        <taxon>Eukaryota</taxon>
        <taxon>Fungi</taxon>
        <taxon>Dikarya</taxon>
        <taxon>Basidiomycota</taxon>
        <taxon>Agaricomycotina</taxon>
        <taxon>Agaricomycetes</taxon>
        <taxon>Agaricomycetidae</taxon>
        <taxon>Agaricales</taxon>
        <taxon>Marasmiineae</taxon>
        <taxon>Mycenaceae</taxon>
        <taxon>Favolaschia</taxon>
    </lineage>
</organism>
<dbReference type="Proteomes" id="UP001362999">
    <property type="component" value="Unassembled WGS sequence"/>
</dbReference>
<protein>
    <submittedName>
        <fullName evidence="1">Uncharacterized protein</fullName>
    </submittedName>
</protein>
<name>A0AAV9Z293_9AGAR</name>
<sequence length="256" mass="28884">MITNTKYRVRNHVQTSSTASSCLYHILRPPPTVFFGEKRFYTYGSTPHKRGSSALNHKFSGPNSLINNPRLLALCKNSTSNGDSSDTAYSEDTLWEEDLGSSKHKKIPLARFEFVQDNFTFGFHFNFVCSRSWTGSIEIMAMTPGQHEEEKPDLSPRPNHGTEVRLPSFTCIPSECPRTQSGNIARKLDKPGSEWGLKHFLPMSTIPNCGLIREGFEGAEANIEGAARIELKDVEVDYVYVKDTEDSNTWAAWWKL</sequence>
<gene>
    <name evidence="1" type="ORF">R3P38DRAFT_2814872</name>
</gene>